<organism evidence="1 2">
    <name type="scientific">Pythium oligandrum</name>
    <name type="common">Mycoparasitic fungus</name>
    <dbReference type="NCBI Taxonomy" id="41045"/>
    <lineage>
        <taxon>Eukaryota</taxon>
        <taxon>Sar</taxon>
        <taxon>Stramenopiles</taxon>
        <taxon>Oomycota</taxon>
        <taxon>Peronosporomycetes</taxon>
        <taxon>Pythiales</taxon>
        <taxon>Pythiaceae</taxon>
        <taxon>Pythium</taxon>
    </lineage>
</organism>
<comment type="caution">
    <text evidence="1">The sequence shown here is derived from an EMBL/GenBank/DDBJ whole genome shotgun (WGS) entry which is preliminary data.</text>
</comment>
<evidence type="ECO:0000313" key="2">
    <source>
        <dbReference type="Proteomes" id="UP000794436"/>
    </source>
</evidence>
<dbReference type="InterPro" id="IPR036291">
    <property type="entry name" value="NAD(P)-bd_dom_sf"/>
</dbReference>
<dbReference type="Proteomes" id="UP000794436">
    <property type="component" value="Unassembled WGS sequence"/>
</dbReference>
<dbReference type="InterPro" id="IPR052992">
    <property type="entry name" value="SDR_member_12"/>
</dbReference>
<evidence type="ECO:0008006" key="3">
    <source>
        <dbReference type="Google" id="ProtNLM"/>
    </source>
</evidence>
<keyword evidence="2" id="KW-1185">Reference proteome</keyword>
<protein>
    <recommendedName>
        <fullName evidence="3">Dehydrogenase/reductase SDR family member 12</fullName>
    </recommendedName>
</protein>
<name>A0A8K1CT67_PYTOL</name>
<sequence length="335" mass="36728">MVWFNIAAMPQWYAEGMKYYGHEGYTNARKTWADPDMDKQKDLTGKHYIVTGANAGLGFAIAEELAKRKATVHMVCRNADRAKEAQDKIIEAVKAAGMETPDVHVHLADMGSMDSVRAFADDFKKGNTVLHALINNAGALFNEESRTKDGVEMSVAIALGGSFLLSGLMLPLLKSAPKGRVVNISSGGQYLVGLDPKDIAGRTRTGSSFNGTAAYSYAKRAQVELTKQWTKIPAASGVVFHSMHPGWAKTPGVVSSLGDFTKKHGHMMRDEKQGADTAVWLAIADEPAEKNGLFWLDREEIRTDMRLAFTKASDKDLEMLWKECEAICGWKPEAL</sequence>
<dbReference type="OrthoDB" id="417891at2759"/>
<dbReference type="EMBL" id="SPLM01000002">
    <property type="protein sequence ID" value="TMW68322.1"/>
    <property type="molecule type" value="Genomic_DNA"/>
</dbReference>
<accession>A0A8K1CT67</accession>
<dbReference type="Pfam" id="PF00106">
    <property type="entry name" value="adh_short"/>
    <property type="match status" value="1"/>
</dbReference>
<dbReference type="InterPro" id="IPR002347">
    <property type="entry name" value="SDR_fam"/>
</dbReference>
<dbReference type="PANTHER" id="PTHR44656:SF7">
    <property type="entry name" value="DEHYDROGENASE_REDUCTASE SDR FAMILY MEMBER 12"/>
    <property type="match status" value="1"/>
</dbReference>
<proteinExistence type="predicted"/>
<dbReference type="SUPFAM" id="SSF51735">
    <property type="entry name" value="NAD(P)-binding Rossmann-fold domains"/>
    <property type="match status" value="1"/>
</dbReference>
<reference evidence="1" key="1">
    <citation type="submission" date="2019-03" db="EMBL/GenBank/DDBJ databases">
        <title>Long read genome sequence of the mycoparasitic Pythium oligandrum ATCC 38472 isolated from sugarbeet rhizosphere.</title>
        <authorList>
            <person name="Gaulin E."/>
        </authorList>
    </citation>
    <scope>NUCLEOTIDE SEQUENCE</scope>
    <source>
        <strain evidence="1">ATCC 38472_TT</strain>
    </source>
</reference>
<dbReference type="Gene3D" id="3.40.50.720">
    <property type="entry name" value="NAD(P)-binding Rossmann-like Domain"/>
    <property type="match status" value="1"/>
</dbReference>
<dbReference type="PANTHER" id="PTHR44656">
    <property type="entry name" value="DEHYDROGENASE/REDUCTASE SDR FAMILY MEMBER 12"/>
    <property type="match status" value="1"/>
</dbReference>
<dbReference type="AlphaFoldDB" id="A0A8K1CT67"/>
<gene>
    <name evidence="1" type="ORF">Poli38472_005790</name>
</gene>
<dbReference type="PRINTS" id="PR00081">
    <property type="entry name" value="GDHRDH"/>
</dbReference>
<evidence type="ECO:0000313" key="1">
    <source>
        <dbReference type="EMBL" id="TMW68322.1"/>
    </source>
</evidence>